<dbReference type="GO" id="GO:0009252">
    <property type="term" value="P:peptidoglycan biosynthetic process"/>
    <property type="evidence" value="ECO:0007669"/>
    <property type="project" value="UniProtKB-KW"/>
</dbReference>
<sequence>MTGSTVYRQKPSQVVRLGRADRSWYATWFWEIDRVLLLLVAMLIGIGLIAVAAASPSAAAKDGLPALHYFWRQIVWIMLGVPLMIAVSMLPRDSARRLSIGAAVLFCLLLALVPIAGTQVNGAVRWLGVDPFRFQPSEFLKPFFVVATAWMLSLRARDRGLPVVPLTGLIVAVIAALLMKQPDFGQTVIFCSVWAALLVISGVQTRFLMALGGAGVGLLALAFVFYRNGRDRVIEFLTGSGDTYHVDVGYATITNGGLVGLGPGGGVQKFRLPEAHNDYIFSVIGEEFGLISCIVIAIIYLAIMVRVFLKLLDEEDQFVMLAASGLAIQFGLQAVINMAVNVQLVPSKGMTLPFISYGGSSLLAVSMGFGLLLAFTRRNPFLTRSPYVVTWSGK</sequence>
<evidence type="ECO:0000256" key="1">
    <source>
        <dbReference type="ARBA" id="ARBA00004141"/>
    </source>
</evidence>
<dbReference type="AlphaFoldDB" id="A0A2T4I588"/>
<feature type="transmembrane region" description="Helical" evidence="16">
    <location>
        <begin position="74"/>
        <end position="91"/>
    </location>
</feature>
<gene>
    <name evidence="17" type="ORF">CV103_06715</name>
</gene>
<evidence type="ECO:0000256" key="8">
    <source>
        <dbReference type="ARBA" id="ARBA00023136"/>
    </source>
</evidence>
<evidence type="ECO:0000313" key="18">
    <source>
        <dbReference type="Proteomes" id="UP000241206"/>
    </source>
</evidence>
<dbReference type="EMBL" id="PHHF01000027">
    <property type="protein sequence ID" value="PTD24990.1"/>
    <property type="molecule type" value="Genomic_DNA"/>
</dbReference>
<keyword evidence="17" id="KW-0132">Cell division</keyword>
<comment type="similarity">
    <text evidence="11">Belongs to the SEDS family. FtsW subfamily.</text>
</comment>
<dbReference type="RefSeq" id="WP_107394401.1">
    <property type="nucleotide sequence ID" value="NZ_PHHF01000027.1"/>
</dbReference>
<feature type="transmembrane region" description="Helical" evidence="16">
    <location>
        <begin position="354"/>
        <end position="375"/>
    </location>
</feature>
<evidence type="ECO:0000256" key="2">
    <source>
        <dbReference type="ARBA" id="ARBA00022676"/>
    </source>
</evidence>
<keyword evidence="2" id="KW-0328">Glycosyltransferase</keyword>
<dbReference type="GO" id="GO:0008955">
    <property type="term" value="F:peptidoglycan glycosyltransferase activity"/>
    <property type="evidence" value="ECO:0007669"/>
    <property type="project" value="UniProtKB-EC"/>
</dbReference>
<evidence type="ECO:0000256" key="4">
    <source>
        <dbReference type="ARBA" id="ARBA00022692"/>
    </source>
</evidence>
<evidence type="ECO:0000256" key="14">
    <source>
        <dbReference type="ARBA" id="ARBA00044770"/>
    </source>
</evidence>
<evidence type="ECO:0000256" key="13">
    <source>
        <dbReference type="ARBA" id="ARBA00041418"/>
    </source>
</evidence>
<name>A0A2T4I588_9SPHN</name>
<reference evidence="17 18" key="1">
    <citation type="submission" date="2017-11" db="EMBL/GenBank/DDBJ databases">
        <title>Sphingomonas oleivorans sp. nov., isolated from oil-contaminated soil.</title>
        <authorList>
            <person name="Wang L."/>
            <person name="Chen L."/>
        </authorList>
    </citation>
    <scope>NUCLEOTIDE SEQUENCE [LARGE SCALE GENOMIC DNA]</scope>
    <source>
        <strain evidence="17 18">K101</strain>
    </source>
</reference>
<proteinExistence type="inferred from homology"/>
<feature type="transmembrane region" description="Helical" evidence="16">
    <location>
        <begin position="184"/>
        <end position="200"/>
    </location>
</feature>
<keyword evidence="18" id="KW-1185">Reference proteome</keyword>
<keyword evidence="8 16" id="KW-0472">Membrane</keyword>
<evidence type="ECO:0000256" key="7">
    <source>
        <dbReference type="ARBA" id="ARBA00022989"/>
    </source>
</evidence>
<evidence type="ECO:0000256" key="12">
    <source>
        <dbReference type="ARBA" id="ARBA00041185"/>
    </source>
</evidence>
<keyword evidence="5" id="KW-0133">Cell shape</keyword>
<evidence type="ECO:0000256" key="11">
    <source>
        <dbReference type="ARBA" id="ARBA00038053"/>
    </source>
</evidence>
<comment type="catalytic activity">
    <reaction evidence="15">
        <text>[GlcNAc-(1-&gt;4)-Mur2Ac(oyl-L-Ala-gamma-D-Glu-L-Lys-D-Ala-D-Ala)](n)-di-trans,octa-cis-undecaprenyl diphosphate + beta-D-GlcNAc-(1-&gt;4)-Mur2Ac(oyl-L-Ala-gamma-D-Glu-L-Lys-D-Ala-D-Ala)-di-trans,octa-cis-undecaprenyl diphosphate = [GlcNAc-(1-&gt;4)-Mur2Ac(oyl-L-Ala-gamma-D-Glu-L-Lys-D-Ala-D-Ala)](n+1)-di-trans,octa-cis-undecaprenyl diphosphate + di-trans,octa-cis-undecaprenyl diphosphate + H(+)</text>
        <dbReference type="Rhea" id="RHEA:23708"/>
        <dbReference type="Rhea" id="RHEA-COMP:9602"/>
        <dbReference type="Rhea" id="RHEA-COMP:9603"/>
        <dbReference type="ChEBI" id="CHEBI:15378"/>
        <dbReference type="ChEBI" id="CHEBI:58405"/>
        <dbReference type="ChEBI" id="CHEBI:60033"/>
        <dbReference type="ChEBI" id="CHEBI:78435"/>
        <dbReference type="EC" id="2.4.99.28"/>
    </reaction>
</comment>
<evidence type="ECO:0000256" key="16">
    <source>
        <dbReference type="SAM" id="Phobius"/>
    </source>
</evidence>
<evidence type="ECO:0000256" key="15">
    <source>
        <dbReference type="ARBA" id="ARBA00049902"/>
    </source>
</evidence>
<evidence type="ECO:0000256" key="9">
    <source>
        <dbReference type="ARBA" id="ARBA00032370"/>
    </source>
</evidence>
<evidence type="ECO:0000256" key="6">
    <source>
        <dbReference type="ARBA" id="ARBA00022984"/>
    </source>
</evidence>
<evidence type="ECO:0000256" key="3">
    <source>
        <dbReference type="ARBA" id="ARBA00022679"/>
    </source>
</evidence>
<feature type="transmembrane region" description="Helical" evidence="16">
    <location>
        <begin position="98"/>
        <end position="119"/>
    </location>
</feature>
<dbReference type="Pfam" id="PF01098">
    <property type="entry name" value="FTSW_RODA_SPOVE"/>
    <property type="match status" value="1"/>
</dbReference>
<keyword evidence="7 16" id="KW-1133">Transmembrane helix</keyword>
<evidence type="ECO:0000256" key="5">
    <source>
        <dbReference type="ARBA" id="ARBA00022960"/>
    </source>
</evidence>
<accession>A0A2T4I588</accession>
<comment type="caution">
    <text evidence="17">The sequence shown here is derived from an EMBL/GenBank/DDBJ whole genome shotgun (WGS) entry which is preliminary data.</text>
</comment>
<dbReference type="GO" id="GO:0032153">
    <property type="term" value="C:cell division site"/>
    <property type="evidence" value="ECO:0007669"/>
    <property type="project" value="TreeGrafter"/>
</dbReference>
<dbReference type="GO" id="GO:0005886">
    <property type="term" value="C:plasma membrane"/>
    <property type="evidence" value="ECO:0007669"/>
    <property type="project" value="TreeGrafter"/>
</dbReference>
<keyword evidence="3" id="KW-0808">Transferase</keyword>
<dbReference type="PANTHER" id="PTHR30474">
    <property type="entry name" value="CELL CYCLE PROTEIN"/>
    <property type="match status" value="1"/>
</dbReference>
<feature type="transmembrane region" description="Helical" evidence="16">
    <location>
        <begin position="35"/>
        <end position="54"/>
    </location>
</feature>
<organism evidence="17 18">
    <name type="scientific">Edaphosphingomonas fennica</name>
    <dbReference type="NCBI Taxonomy" id="114404"/>
    <lineage>
        <taxon>Bacteria</taxon>
        <taxon>Pseudomonadati</taxon>
        <taxon>Pseudomonadota</taxon>
        <taxon>Alphaproteobacteria</taxon>
        <taxon>Sphingomonadales</taxon>
        <taxon>Rhizorhabdaceae</taxon>
        <taxon>Edaphosphingomonas</taxon>
    </lineage>
</organism>
<dbReference type="Proteomes" id="UP000241206">
    <property type="component" value="Unassembled WGS sequence"/>
</dbReference>
<dbReference type="GO" id="GO:0008360">
    <property type="term" value="P:regulation of cell shape"/>
    <property type="evidence" value="ECO:0007669"/>
    <property type="project" value="UniProtKB-KW"/>
</dbReference>
<keyword evidence="17" id="KW-0131">Cell cycle</keyword>
<protein>
    <recommendedName>
        <fullName evidence="12">Probable peptidoglycan glycosyltransferase FtsW</fullName>
        <ecNumber evidence="14">2.4.99.28</ecNumber>
    </recommendedName>
    <alternativeName>
        <fullName evidence="13">Cell division protein FtsW</fullName>
    </alternativeName>
    <alternativeName>
        <fullName evidence="10">Cell wall polymerase</fullName>
    </alternativeName>
    <alternativeName>
        <fullName evidence="9">Peptidoglycan polymerase</fullName>
    </alternativeName>
</protein>
<keyword evidence="4 16" id="KW-0812">Transmembrane</keyword>
<feature type="transmembrane region" description="Helical" evidence="16">
    <location>
        <begin position="161"/>
        <end position="178"/>
    </location>
</feature>
<evidence type="ECO:0000313" key="17">
    <source>
        <dbReference type="EMBL" id="PTD24990.1"/>
    </source>
</evidence>
<dbReference type="GO" id="GO:0015648">
    <property type="term" value="F:lipid-linked peptidoglycan transporter activity"/>
    <property type="evidence" value="ECO:0007669"/>
    <property type="project" value="TreeGrafter"/>
</dbReference>
<feature type="transmembrane region" description="Helical" evidence="16">
    <location>
        <begin position="321"/>
        <end position="342"/>
    </location>
</feature>
<dbReference type="InterPro" id="IPR001182">
    <property type="entry name" value="FtsW/RodA"/>
</dbReference>
<evidence type="ECO:0000256" key="10">
    <source>
        <dbReference type="ARBA" id="ARBA00033270"/>
    </source>
</evidence>
<feature type="transmembrane region" description="Helical" evidence="16">
    <location>
        <begin position="207"/>
        <end position="226"/>
    </location>
</feature>
<dbReference type="PANTHER" id="PTHR30474:SF2">
    <property type="entry name" value="PEPTIDOGLYCAN GLYCOSYLTRANSFERASE FTSW-RELATED"/>
    <property type="match status" value="1"/>
</dbReference>
<keyword evidence="6" id="KW-0573">Peptidoglycan synthesis</keyword>
<dbReference type="GO" id="GO:0051301">
    <property type="term" value="P:cell division"/>
    <property type="evidence" value="ECO:0007669"/>
    <property type="project" value="UniProtKB-KW"/>
</dbReference>
<feature type="transmembrane region" description="Helical" evidence="16">
    <location>
        <begin position="288"/>
        <end position="309"/>
    </location>
</feature>
<dbReference type="EC" id="2.4.99.28" evidence="14"/>
<comment type="subcellular location">
    <subcellularLocation>
        <location evidence="1">Membrane</location>
        <topology evidence="1">Multi-pass membrane protein</topology>
    </subcellularLocation>
</comment>